<keyword evidence="3" id="KW-1185">Reference proteome</keyword>
<keyword evidence="1" id="KW-1133">Transmembrane helix</keyword>
<keyword evidence="1" id="KW-0812">Transmembrane</keyword>
<keyword evidence="1" id="KW-0472">Membrane</keyword>
<protein>
    <submittedName>
        <fullName evidence="2">Uncharacterized protein</fullName>
    </submittedName>
</protein>
<name>A0A6A5THC8_9PLEO</name>
<reference evidence="2" key="1">
    <citation type="journal article" date="2020" name="Stud. Mycol.">
        <title>101 Dothideomycetes genomes: a test case for predicting lifestyles and emergence of pathogens.</title>
        <authorList>
            <person name="Haridas S."/>
            <person name="Albert R."/>
            <person name="Binder M."/>
            <person name="Bloem J."/>
            <person name="Labutti K."/>
            <person name="Salamov A."/>
            <person name="Andreopoulos B."/>
            <person name="Baker S."/>
            <person name="Barry K."/>
            <person name="Bills G."/>
            <person name="Bluhm B."/>
            <person name="Cannon C."/>
            <person name="Castanera R."/>
            <person name="Culley D."/>
            <person name="Daum C."/>
            <person name="Ezra D."/>
            <person name="Gonzalez J."/>
            <person name="Henrissat B."/>
            <person name="Kuo A."/>
            <person name="Liang C."/>
            <person name="Lipzen A."/>
            <person name="Lutzoni F."/>
            <person name="Magnuson J."/>
            <person name="Mondo S."/>
            <person name="Nolan M."/>
            <person name="Ohm R."/>
            <person name="Pangilinan J."/>
            <person name="Park H.-J."/>
            <person name="Ramirez L."/>
            <person name="Alfaro M."/>
            <person name="Sun H."/>
            <person name="Tritt A."/>
            <person name="Yoshinaga Y."/>
            <person name="Zwiers L.-H."/>
            <person name="Turgeon B."/>
            <person name="Goodwin S."/>
            <person name="Spatafora J."/>
            <person name="Crous P."/>
            <person name="Grigoriev I."/>
        </authorList>
    </citation>
    <scope>NUCLEOTIDE SEQUENCE</scope>
    <source>
        <strain evidence="2">CBS 675.92</strain>
    </source>
</reference>
<dbReference type="EMBL" id="ML977019">
    <property type="protein sequence ID" value="KAF1951149.1"/>
    <property type="molecule type" value="Genomic_DNA"/>
</dbReference>
<gene>
    <name evidence="2" type="ORF">CC80DRAFT_496200</name>
</gene>
<sequence length="97" mass="10539">MPLSVAQALSSPSISNASLAHTTQMAPQCGIPSKRNQMATAEIIIGVFEIIVPSVVAITIAVVTWRYRLSKRRNALRDQEIQLELGQGMTSKSHADH</sequence>
<evidence type="ECO:0000313" key="3">
    <source>
        <dbReference type="Proteomes" id="UP000800035"/>
    </source>
</evidence>
<evidence type="ECO:0000313" key="2">
    <source>
        <dbReference type="EMBL" id="KAF1951149.1"/>
    </source>
</evidence>
<organism evidence="2 3">
    <name type="scientific">Byssothecium circinans</name>
    <dbReference type="NCBI Taxonomy" id="147558"/>
    <lineage>
        <taxon>Eukaryota</taxon>
        <taxon>Fungi</taxon>
        <taxon>Dikarya</taxon>
        <taxon>Ascomycota</taxon>
        <taxon>Pezizomycotina</taxon>
        <taxon>Dothideomycetes</taxon>
        <taxon>Pleosporomycetidae</taxon>
        <taxon>Pleosporales</taxon>
        <taxon>Massarineae</taxon>
        <taxon>Massarinaceae</taxon>
        <taxon>Byssothecium</taxon>
    </lineage>
</organism>
<feature type="transmembrane region" description="Helical" evidence="1">
    <location>
        <begin position="44"/>
        <end position="67"/>
    </location>
</feature>
<proteinExistence type="predicted"/>
<evidence type="ECO:0000256" key="1">
    <source>
        <dbReference type="SAM" id="Phobius"/>
    </source>
</evidence>
<accession>A0A6A5THC8</accession>
<dbReference type="AlphaFoldDB" id="A0A6A5THC8"/>
<dbReference type="Proteomes" id="UP000800035">
    <property type="component" value="Unassembled WGS sequence"/>
</dbReference>